<feature type="region of interest" description="Disordered" evidence="1">
    <location>
        <begin position="1"/>
        <end position="26"/>
    </location>
</feature>
<dbReference type="Proteomes" id="UP000479190">
    <property type="component" value="Unassembled WGS sequence"/>
</dbReference>
<sequence length="145" mass="16153">MRITSYESSPNFTANKKHSKAPDTGRFHGLGDDFNIRLNCRVTSANLTSSPPSRGTGQCEDRSWEIVIVFSNCSSRPRSFATASEVDREHQGRAYHFKGKVLRNQKGKAKNISGQDLRKGPGGLIVTDRAGWTLTHATNRSRLKY</sequence>
<gene>
    <name evidence="2" type="ORF">TBRA_LOCUS1267</name>
</gene>
<evidence type="ECO:0000313" key="3">
    <source>
        <dbReference type="Proteomes" id="UP000479190"/>
    </source>
</evidence>
<dbReference type="EMBL" id="CADCXV010000269">
    <property type="protein sequence ID" value="CAB0029204.1"/>
    <property type="molecule type" value="Genomic_DNA"/>
</dbReference>
<evidence type="ECO:0000256" key="1">
    <source>
        <dbReference type="SAM" id="MobiDB-lite"/>
    </source>
</evidence>
<feature type="compositionally biased region" description="Polar residues" evidence="1">
    <location>
        <begin position="1"/>
        <end position="14"/>
    </location>
</feature>
<evidence type="ECO:0000313" key="2">
    <source>
        <dbReference type="EMBL" id="CAB0029204.1"/>
    </source>
</evidence>
<accession>A0A6H5HZU6</accession>
<name>A0A6H5HZU6_9HYME</name>
<organism evidence="2 3">
    <name type="scientific">Trichogramma brassicae</name>
    <dbReference type="NCBI Taxonomy" id="86971"/>
    <lineage>
        <taxon>Eukaryota</taxon>
        <taxon>Metazoa</taxon>
        <taxon>Ecdysozoa</taxon>
        <taxon>Arthropoda</taxon>
        <taxon>Hexapoda</taxon>
        <taxon>Insecta</taxon>
        <taxon>Pterygota</taxon>
        <taxon>Neoptera</taxon>
        <taxon>Endopterygota</taxon>
        <taxon>Hymenoptera</taxon>
        <taxon>Apocrita</taxon>
        <taxon>Proctotrupomorpha</taxon>
        <taxon>Chalcidoidea</taxon>
        <taxon>Trichogrammatidae</taxon>
        <taxon>Trichogramma</taxon>
    </lineage>
</organism>
<protein>
    <submittedName>
        <fullName evidence="2">Uncharacterized protein</fullName>
    </submittedName>
</protein>
<dbReference type="AlphaFoldDB" id="A0A6H5HZU6"/>
<reference evidence="2 3" key="1">
    <citation type="submission" date="2020-02" db="EMBL/GenBank/DDBJ databases">
        <authorList>
            <person name="Ferguson B K."/>
        </authorList>
    </citation>
    <scope>NUCLEOTIDE SEQUENCE [LARGE SCALE GENOMIC DNA]</scope>
</reference>
<proteinExistence type="predicted"/>
<keyword evidence="3" id="KW-1185">Reference proteome</keyword>